<dbReference type="Proteomes" id="UP000248706">
    <property type="component" value="Unassembled WGS sequence"/>
</dbReference>
<keyword evidence="2" id="KW-1185">Reference proteome</keyword>
<comment type="caution">
    <text evidence="1">The sequence shown here is derived from an EMBL/GenBank/DDBJ whole genome shotgun (WGS) entry which is preliminary data.</text>
</comment>
<sequence length="316" mass="35215">MLIYGFDWRSYRELVMPAFARWLTANDAGEVEALYAATSLAYEEAFLPAAMQSARTWPRAVAFVATLPRGPHSLYEYRLLCSADEFTVLSDRYLYRHVPHLHRCSEALAAVWSAIVEHYCVPGEILTRATVETEQRPTATRAAVALMSQPEEVKGSSLQLSEAYFEVTSPDLREEEPPEGFFLGQHPNVLRLRGWLASISPAALALFEYLACGRRALPFEDGLRPGLLGALTRVSLGHYIGYLTPTEVKRLAHCLHTATAPETEVAARDYDRFRQGVASGQETRLIDEVLPAYGTNLLTAVRLAAEQDLGLICRQK</sequence>
<evidence type="ECO:0000313" key="2">
    <source>
        <dbReference type="Proteomes" id="UP000248706"/>
    </source>
</evidence>
<proteinExistence type="predicted"/>
<gene>
    <name evidence="1" type="ORF">A4R35_08915</name>
</gene>
<dbReference type="AlphaFoldDB" id="A0A328VHT4"/>
<accession>A0A328VHT4</accession>
<dbReference type="EMBL" id="MCIF01000002">
    <property type="protein sequence ID" value="RAQ95652.1"/>
    <property type="molecule type" value="Genomic_DNA"/>
</dbReference>
<reference evidence="1 2" key="1">
    <citation type="submission" date="2016-08" db="EMBL/GenBank/DDBJ databases">
        <title>Analysis of Carbohydrate Active Enzymes in Thermogemmatispora T81 Reveals Carbohydrate Degradation Ability.</title>
        <authorList>
            <person name="Tomazini A."/>
            <person name="Lal S."/>
            <person name="Stott M."/>
            <person name="Henrissat B."/>
            <person name="Polikarpov I."/>
            <person name="Sparling R."/>
            <person name="Levin D.B."/>
        </authorList>
    </citation>
    <scope>NUCLEOTIDE SEQUENCE [LARGE SCALE GENOMIC DNA]</scope>
    <source>
        <strain evidence="1 2">T81</strain>
    </source>
</reference>
<organism evidence="1 2">
    <name type="scientific">Thermogemmatispora tikiterensis</name>
    <dbReference type="NCBI Taxonomy" id="1825093"/>
    <lineage>
        <taxon>Bacteria</taxon>
        <taxon>Bacillati</taxon>
        <taxon>Chloroflexota</taxon>
        <taxon>Ktedonobacteria</taxon>
        <taxon>Thermogemmatisporales</taxon>
        <taxon>Thermogemmatisporaceae</taxon>
        <taxon>Thermogemmatispora</taxon>
    </lineage>
</organism>
<protein>
    <submittedName>
        <fullName evidence="1">Uncharacterized protein</fullName>
    </submittedName>
</protein>
<name>A0A328VHT4_9CHLR</name>
<evidence type="ECO:0000313" key="1">
    <source>
        <dbReference type="EMBL" id="RAQ95652.1"/>
    </source>
</evidence>